<accession>A0A8T2Q3N2</accession>
<evidence type="ECO:0000313" key="3">
    <source>
        <dbReference type="Proteomes" id="UP000825935"/>
    </source>
</evidence>
<organism evidence="2 3">
    <name type="scientific">Ceratopteris richardii</name>
    <name type="common">Triangle waterfern</name>
    <dbReference type="NCBI Taxonomy" id="49495"/>
    <lineage>
        <taxon>Eukaryota</taxon>
        <taxon>Viridiplantae</taxon>
        <taxon>Streptophyta</taxon>
        <taxon>Embryophyta</taxon>
        <taxon>Tracheophyta</taxon>
        <taxon>Polypodiopsida</taxon>
        <taxon>Polypodiidae</taxon>
        <taxon>Polypodiales</taxon>
        <taxon>Pteridineae</taxon>
        <taxon>Pteridaceae</taxon>
        <taxon>Parkerioideae</taxon>
        <taxon>Ceratopteris</taxon>
    </lineage>
</organism>
<name>A0A8T2Q3N2_CERRI</name>
<keyword evidence="1" id="KW-0472">Membrane</keyword>
<evidence type="ECO:0000256" key="1">
    <source>
        <dbReference type="SAM" id="Phobius"/>
    </source>
</evidence>
<dbReference type="OMA" id="DTACHEC"/>
<comment type="caution">
    <text evidence="2">The sequence shown here is derived from an EMBL/GenBank/DDBJ whole genome shotgun (WGS) entry which is preliminary data.</text>
</comment>
<dbReference type="EMBL" id="CM035443">
    <property type="protein sequence ID" value="KAH7278607.1"/>
    <property type="molecule type" value="Genomic_DNA"/>
</dbReference>
<dbReference type="Proteomes" id="UP000825935">
    <property type="component" value="Chromosome 38"/>
</dbReference>
<feature type="transmembrane region" description="Helical" evidence="1">
    <location>
        <begin position="143"/>
        <end position="165"/>
    </location>
</feature>
<proteinExistence type="predicted"/>
<keyword evidence="1" id="KW-1133">Transmembrane helix</keyword>
<gene>
    <name evidence="2" type="ORF">KP509_38G048500</name>
</gene>
<protein>
    <submittedName>
        <fullName evidence="2">Uncharacterized protein</fullName>
    </submittedName>
</protein>
<dbReference type="AlphaFoldDB" id="A0A8T2Q3N2"/>
<keyword evidence="3" id="KW-1185">Reference proteome</keyword>
<dbReference type="OrthoDB" id="1894899at2759"/>
<evidence type="ECO:0000313" key="2">
    <source>
        <dbReference type="EMBL" id="KAH7278607.1"/>
    </source>
</evidence>
<reference evidence="2" key="1">
    <citation type="submission" date="2021-08" db="EMBL/GenBank/DDBJ databases">
        <title>WGS assembly of Ceratopteris richardii.</title>
        <authorList>
            <person name="Marchant D.B."/>
            <person name="Chen G."/>
            <person name="Jenkins J."/>
            <person name="Shu S."/>
            <person name="Leebens-Mack J."/>
            <person name="Grimwood J."/>
            <person name="Schmutz J."/>
            <person name="Soltis P."/>
            <person name="Soltis D."/>
            <person name="Chen Z.-H."/>
        </authorList>
    </citation>
    <scope>NUCLEOTIDE SEQUENCE</scope>
    <source>
        <strain evidence="2">Whitten #5841</strain>
        <tissue evidence="2">Leaf</tissue>
    </source>
</reference>
<keyword evidence="1" id="KW-0812">Transmembrane</keyword>
<sequence length="169" mass="17883">MPLTSLSRMAASLQARIERLRTWLGSRPWLGDGLLLSTTVATVSLTSALGFSSAVVRVEVAAPPTSSAGGAGGHFHVGRGVPYFLPSSSAGASVSSTSESVSWPLLQSWACHECRALRLAAHPTSPDTHAAITTLLNFSSDSLIAETFMSFLISFVIVTFSIFVAREMR</sequence>